<dbReference type="PANTHER" id="PTHR30332">
    <property type="entry name" value="PROBABLE GENERAL SECRETION PATHWAY PROTEIN D"/>
    <property type="match status" value="1"/>
</dbReference>
<evidence type="ECO:0000313" key="10">
    <source>
        <dbReference type="EMBL" id="BAM03562.1"/>
    </source>
</evidence>
<dbReference type="KEGG" id="phm:PSMK_14030"/>
<comment type="subcellular location">
    <subcellularLocation>
        <location evidence="5">Cell outer membrane</location>
    </subcellularLocation>
    <subcellularLocation>
        <location evidence="1">Membrane</location>
    </subcellularLocation>
</comment>
<dbReference type="OrthoDB" id="9779724at2"/>
<feature type="compositionally biased region" description="Basic and acidic residues" evidence="6">
    <location>
        <begin position="1055"/>
        <end position="1064"/>
    </location>
</feature>
<dbReference type="PRINTS" id="PR00811">
    <property type="entry name" value="BCTERIALGSPD"/>
</dbReference>
<feature type="region of interest" description="Disordered" evidence="6">
    <location>
        <begin position="25"/>
        <end position="88"/>
    </location>
</feature>
<feature type="region of interest" description="Disordered" evidence="6">
    <location>
        <begin position="287"/>
        <end position="316"/>
    </location>
</feature>
<dbReference type="RefSeq" id="WP_014436781.1">
    <property type="nucleotide sequence ID" value="NC_017080.1"/>
</dbReference>
<feature type="region of interest" description="Disordered" evidence="6">
    <location>
        <begin position="1012"/>
        <end position="1079"/>
    </location>
</feature>
<evidence type="ECO:0008006" key="12">
    <source>
        <dbReference type="Google" id="ProtNLM"/>
    </source>
</evidence>
<feature type="region of interest" description="Disordered" evidence="6">
    <location>
        <begin position="650"/>
        <end position="698"/>
    </location>
</feature>
<protein>
    <recommendedName>
        <fullName evidence="12">General secretion pathway protein D</fullName>
    </recommendedName>
</protein>
<feature type="domain" description="NolW-like" evidence="9">
    <location>
        <begin position="444"/>
        <end position="514"/>
    </location>
</feature>
<gene>
    <name evidence="10" type="ordered locus">PSMK_14030</name>
</gene>
<evidence type="ECO:0000313" key="11">
    <source>
        <dbReference type="Proteomes" id="UP000007881"/>
    </source>
</evidence>
<dbReference type="InterPro" id="IPR004846">
    <property type="entry name" value="T2SS/T3SS_dom"/>
</dbReference>
<feature type="compositionally biased region" description="Low complexity" evidence="6">
    <location>
        <begin position="25"/>
        <end position="48"/>
    </location>
</feature>
<name>I0IE74_PHYMF</name>
<dbReference type="InterPro" id="IPR038591">
    <property type="entry name" value="NolW-like_sf"/>
</dbReference>
<feature type="chain" id="PRO_5003628771" description="General secretion pathway protein D" evidence="7">
    <location>
        <begin position="32"/>
        <end position="1079"/>
    </location>
</feature>
<keyword evidence="3" id="KW-0472">Membrane</keyword>
<evidence type="ECO:0000256" key="1">
    <source>
        <dbReference type="ARBA" id="ARBA00004370"/>
    </source>
</evidence>
<feature type="compositionally biased region" description="Basic and acidic residues" evidence="6">
    <location>
        <begin position="1020"/>
        <end position="1035"/>
    </location>
</feature>
<dbReference type="InterPro" id="IPR005644">
    <property type="entry name" value="NolW-like"/>
</dbReference>
<accession>I0IE74</accession>
<dbReference type="Gene3D" id="3.30.1370.120">
    <property type="match status" value="4"/>
</dbReference>
<dbReference type="GO" id="GO:0009306">
    <property type="term" value="P:protein secretion"/>
    <property type="evidence" value="ECO:0007669"/>
    <property type="project" value="InterPro"/>
</dbReference>
<dbReference type="InterPro" id="IPR001775">
    <property type="entry name" value="GspD/PilQ"/>
</dbReference>
<evidence type="ECO:0000256" key="3">
    <source>
        <dbReference type="ARBA" id="ARBA00023136"/>
    </source>
</evidence>
<feature type="domain" description="NolW-like" evidence="9">
    <location>
        <begin position="620"/>
        <end position="757"/>
    </location>
</feature>
<dbReference type="Pfam" id="PF03958">
    <property type="entry name" value="Secretin_N"/>
    <property type="match status" value="3"/>
</dbReference>
<evidence type="ECO:0000259" key="8">
    <source>
        <dbReference type="Pfam" id="PF00263"/>
    </source>
</evidence>
<feature type="signal peptide" evidence="7">
    <location>
        <begin position="1"/>
        <end position="31"/>
    </location>
</feature>
<sequence length="1079" mass="118404">MLQRSPNPLSCLRRLVLAGALAAAVPPHARAQPADGEPAEAQAAAVRGEAAEEGAAAGGGPASAAGEPPAAGGGREEEQEEQDDGRVAVSFRDVELSEIARFYLDRLKKPALIDEEVKDTRVTILANEKMPVADAMELIGNALRARGVLVAEGANQVEFLPLSAVGRIDRRRVGPAQSVDALENQAEIVDKTFELKHYDVARLRDVMVPLLPEYALVFADPNSRRLTVTAAAADLGRVERLVERLDVPQADGVIERIFKIQQGDASAIVSTVRLIISGSLGVEATGLMDDGGGASSRDGGRNRDNRSGRDAEAGPNVVSIERGESPILLRADVGRNWVIAVAEPRVMEQIQRWVEELDQPPADEGQDRPYVLIDVEHADIDEVASQVQEAVAAIPDDDLARSVRVIPFPKSRQLLVYGGQRGRNLVQSLLAELDVEASQYQLIREFSLQNGQADDVAAKIEALFGEEEDDNSWWRRRRGADDENKVKVSADAARNSVTVLTDPQRMERIAEMIHEQWDRPLDFGAVAPRVYTLKHSDPVQVQELLEGMFTTSSSTSRGSWWNRTTETTQAVGPLFGQFSFEALRGSDKLIVTAKSADSYVVIDELMAEIDQPQVAGLPVLIELKHANAEDVAEQLNATFAEAGTLAQLPRTERGLTRSLRTSTRTTQSPNLVGGGNNNRNNNQNQQNNNNANNDPGQIRFWWSQSRPRVDEQPTSNLIGKPRFVPVNRRNAIMVLAPRAYLQPLRDLIAELDLPGSQVVINAIITEVIHDDVSTLGVRFASDPAIFNDSRLQDQSLGGGVNVDFNETFGSGRGILGANLNLNLLLQLLIRKVDLRILNEPRVYTADNQEAHFFDGQDVPTVVSELVRGDSDGNVTRGFEYQPVGTRLHVRPHITQEGDIDLEVNLELSRIEAGETVFGNFIFNRRETTTQVTLQDGQTVVISGIVRQEDFEDVRKLPLLGDIPLVGGLFRNTDRGIRNREVIAFITPRIINPAGDEAELLSERNAQWLERIRGAMSGDEPENRDARTMPLDDLRSRPVPVPDPDSPSTPSLDEADGFRAPEPTRVDIPADDEDASQVRR</sequence>
<feature type="compositionally biased region" description="Low complexity" evidence="6">
    <location>
        <begin position="677"/>
        <end position="693"/>
    </location>
</feature>
<comment type="similarity">
    <text evidence="4">Belongs to the bacterial secretin family.</text>
</comment>
<dbReference type="Pfam" id="PF00263">
    <property type="entry name" value="Secretin"/>
    <property type="match status" value="1"/>
</dbReference>
<dbReference type="eggNOG" id="COG1450">
    <property type="taxonomic scope" value="Bacteria"/>
</dbReference>
<feature type="compositionally biased region" description="Acidic residues" evidence="6">
    <location>
        <begin position="1068"/>
        <end position="1079"/>
    </location>
</feature>
<dbReference type="GO" id="GO:0015627">
    <property type="term" value="C:type II protein secretion system complex"/>
    <property type="evidence" value="ECO:0007669"/>
    <property type="project" value="TreeGrafter"/>
</dbReference>
<evidence type="ECO:0000256" key="7">
    <source>
        <dbReference type="SAM" id="SignalP"/>
    </source>
</evidence>
<evidence type="ECO:0000256" key="5">
    <source>
        <dbReference type="RuleBase" id="RU004004"/>
    </source>
</evidence>
<dbReference type="Proteomes" id="UP000007881">
    <property type="component" value="Chromosome"/>
</dbReference>
<dbReference type="InterPro" id="IPR050810">
    <property type="entry name" value="Bact_Secretion_Sys_Channel"/>
</dbReference>
<organism evidence="10 11">
    <name type="scientific">Phycisphaera mikurensis (strain NBRC 102666 / KCTC 22515 / FYK2301M01)</name>
    <dbReference type="NCBI Taxonomy" id="1142394"/>
    <lineage>
        <taxon>Bacteria</taxon>
        <taxon>Pseudomonadati</taxon>
        <taxon>Planctomycetota</taxon>
        <taxon>Phycisphaerae</taxon>
        <taxon>Phycisphaerales</taxon>
        <taxon>Phycisphaeraceae</taxon>
        <taxon>Phycisphaera</taxon>
    </lineage>
</organism>
<reference evidence="10 11" key="1">
    <citation type="submission" date="2012-02" db="EMBL/GenBank/DDBJ databases">
        <title>Complete genome sequence of Phycisphaera mikurensis NBRC 102666.</title>
        <authorList>
            <person name="Ankai A."/>
            <person name="Hosoyama A."/>
            <person name="Terui Y."/>
            <person name="Sekine M."/>
            <person name="Fukai R."/>
            <person name="Kato Y."/>
            <person name="Nakamura S."/>
            <person name="Yamada-Narita S."/>
            <person name="Kawakoshi A."/>
            <person name="Fukunaga Y."/>
            <person name="Yamazaki S."/>
            <person name="Fujita N."/>
        </authorList>
    </citation>
    <scope>NUCLEOTIDE SEQUENCE [LARGE SCALE GENOMIC DNA]</scope>
    <source>
        <strain evidence="11">NBRC 102666 / KCTC 22515 / FYK2301M01</strain>
    </source>
</reference>
<dbReference type="EMBL" id="AP012338">
    <property type="protein sequence ID" value="BAM03562.1"/>
    <property type="molecule type" value="Genomic_DNA"/>
</dbReference>
<evidence type="ECO:0000259" key="9">
    <source>
        <dbReference type="Pfam" id="PF03958"/>
    </source>
</evidence>
<feature type="domain" description="Type II/III secretion system secretin-like" evidence="8">
    <location>
        <begin position="828"/>
        <end position="990"/>
    </location>
</feature>
<dbReference type="HOGENOM" id="CLU_286347_0_0_0"/>
<keyword evidence="2 7" id="KW-0732">Signal</keyword>
<feature type="domain" description="NolW-like" evidence="9">
    <location>
        <begin position="256"/>
        <end position="362"/>
    </location>
</feature>
<keyword evidence="11" id="KW-1185">Reference proteome</keyword>
<dbReference type="AlphaFoldDB" id="I0IE74"/>
<keyword evidence="5" id="KW-0813">Transport</keyword>
<evidence type="ECO:0000256" key="2">
    <source>
        <dbReference type="ARBA" id="ARBA00022729"/>
    </source>
</evidence>
<dbReference type="GO" id="GO:0009279">
    <property type="term" value="C:cell outer membrane"/>
    <property type="evidence" value="ECO:0007669"/>
    <property type="project" value="UniProtKB-SubCell"/>
</dbReference>
<proteinExistence type="inferred from homology"/>
<dbReference type="PANTHER" id="PTHR30332:SF24">
    <property type="entry name" value="SECRETIN GSPD-RELATED"/>
    <property type="match status" value="1"/>
</dbReference>
<evidence type="ECO:0000256" key="6">
    <source>
        <dbReference type="SAM" id="MobiDB-lite"/>
    </source>
</evidence>
<evidence type="ECO:0000256" key="4">
    <source>
        <dbReference type="RuleBase" id="RU004003"/>
    </source>
</evidence>
<feature type="compositionally biased region" description="Low complexity" evidence="6">
    <location>
        <begin position="656"/>
        <end position="666"/>
    </location>
</feature>
<feature type="compositionally biased region" description="Basic and acidic residues" evidence="6">
    <location>
        <begin position="298"/>
        <end position="312"/>
    </location>
</feature>
<dbReference type="STRING" id="1142394.PSMK_14030"/>